<evidence type="ECO:0000313" key="2">
    <source>
        <dbReference type="EMBL" id="EKX46515.1"/>
    </source>
</evidence>
<dbReference type="RefSeq" id="XP_005833495.1">
    <property type="nucleotide sequence ID" value="XM_005833438.1"/>
</dbReference>
<reference evidence="2 4" key="1">
    <citation type="journal article" date="2012" name="Nature">
        <title>Algal genomes reveal evolutionary mosaicism and the fate of nucleomorphs.</title>
        <authorList>
            <consortium name="DOE Joint Genome Institute"/>
            <person name="Curtis B.A."/>
            <person name="Tanifuji G."/>
            <person name="Burki F."/>
            <person name="Gruber A."/>
            <person name="Irimia M."/>
            <person name="Maruyama S."/>
            <person name="Arias M.C."/>
            <person name="Ball S.G."/>
            <person name="Gile G.H."/>
            <person name="Hirakawa Y."/>
            <person name="Hopkins J.F."/>
            <person name="Kuo A."/>
            <person name="Rensing S.A."/>
            <person name="Schmutz J."/>
            <person name="Symeonidi A."/>
            <person name="Elias M."/>
            <person name="Eveleigh R.J."/>
            <person name="Herman E.K."/>
            <person name="Klute M.J."/>
            <person name="Nakayama T."/>
            <person name="Obornik M."/>
            <person name="Reyes-Prieto A."/>
            <person name="Armbrust E.V."/>
            <person name="Aves S.J."/>
            <person name="Beiko R.G."/>
            <person name="Coutinho P."/>
            <person name="Dacks J.B."/>
            <person name="Durnford D.G."/>
            <person name="Fast N.M."/>
            <person name="Green B.R."/>
            <person name="Grisdale C.J."/>
            <person name="Hempel F."/>
            <person name="Henrissat B."/>
            <person name="Hoppner M.P."/>
            <person name="Ishida K."/>
            <person name="Kim E."/>
            <person name="Koreny L."/>
            <person name="Kroth P.G."/>
            <person name="Liu Y."/>
            <person name="Malik S.B."/>
            <person name="Maier U.G."/>
            <person name="McRose D."/>
            <person name="Mock T."/>
            <person name="Neilson J.A."/>
            <person name="Onodera N.T."/>
            <person name="Poole A.M."/>
            <person name="Pritham E.J."/>
            <person name="Richards T.A."/>
            <person name="Rocap G."/>
            <person name="Roy S.W."/>
            <person name="Sarai C."/>
            <person name="Schaack S."/>
            <person name="Shirato S."/>
            <person name="Slamovits C.H."/>
            <person name="Spencer D.F."/>
            <person name="Suzuki S."/>
            <person name="Worden A.Z."/>
            <person name="Zauner S."/>
            <person name="Barry K."/>
            <person name="Bell C."/>
            <person name="Bharti A.K."/>
            <person name="Crow J.A."/>
            <person name="Grimwood J."/>
            <person name="Kramer R."/>
            <person name="Lindquist E."/>
            <person name="Lucas S."/>
            <person name="Salamov A."/>
            <person name="McFadden G.I."/>
            <person name="Lane C.E."/>
            <person name="Keeling P.J."/>
            <person name="Gray M.W."/>
            <person name="Grigoriev I.V."/>
            <person name="Archibald J.M."/>
        </authorList>
    </citation>
    <scope>NUCLEOTIDE SEQUENCE</scope>
    <source>
        <strain evidence="2 4">CCMP2712</strain>
    </source>
</reference>
<feature type="compositionally biased region" description="Acidic residues" evidence="1">
    <location>
        <begin position="580"/>
        <end position="600"/>
    </location>
</feature>
<organism evidence="2">
    <name type="scientific">Guillardia theta (strain CCMP2712)</name>
    <name type="common">Cryptophyte</name>
    <dbReference type="NCBI Taxonomy" id="905079"/>
    <lineage>
        <taxon>Eukaryota</taxon>
        <taxon>Cryptophyceae</taxon>
        <taxon>Pyrenomonadales</taxon>
        <taxon>Geminigeraceae</taxon>
        <taxon>Guillardia</taxon>
    </lineage>
</organism>
<evidence type="ECO:0000313" key="3">
    <source>
        <dbReference type="EnsemblProtists" id="EKX46515"/>
    </source>
</evidence>
<feature type="region of interest" description="Disordered" evidence="1">
    <location>
        <begin position="680"/>
        <end position="699"/>
    </location>
</feature>
<dbReference type="PaxDb" id="55529-EKX46515"/>
<dbReference type="GeneID" id="17303195"/>
<dbReference type="Proteomes" id="UP000011087">
    <property type="component" value="Unassembled WGS sequence"/>
</dbReference>
<keyword evidence="4" id="KW-1185">Reference proteome</keyword>
<dbReference type="AlphaFoldDB" id="L1JEH7"/>
<feature type="region of interest" description="Disordered" evidence="1">
    <location>
        <begin position="571"/>
        <end position="602"/>
    </location>
</feature>
<dbReference type="EMBL" id="JH992994">
    <property type="protein sequence ID" value="EKX46515.1"/>
    <property type="molecule type" value="Genomic_DNA"/>
</dbReference>
<reference evidence="3" key="3">
    <citation type="submission" date="2016-03" db="UniProtKB">
        <authorList>
            <consortium name="EnsemblProtists"/>
        </authorList>
    </citation>
    <scope>IDENTIFICATION</scope>
</reference>
<dbReference type="HOGENOM" id="CLU_378336_0_0_1"/>
<feature type="region of interest" description="Disordered" evidence="1">
    <location>
        <begin position="615"/>
        <end position="639"/>
    </location>
</feature>
<gene>
    <name evidence="2" type="ORF">GUITHDRAFT_107720</name>
</gene>
<evidence type="ECO:0000313" key="4">
    <source>
        <dbReference type="Proteomes" id="UP000011087"/>
    </source>
</evidence>
<proteinExistence type="predicted"/>
<reference evidence="4" key="2">
    <citation type="submission" date="2012-11" db="EMBL/GenBank/DDBJ databases">
        <authorList>
            <person name="Kuo A."/>
            <person name="Curtis B.A."/>
            <person name="Tanifuji G."/>
            <person name="Burki F."/>
            <person name="Gruber A."/>
            <person name="Irimia M."/>
            <person name="Maruyama S."/>
            <person name="Arias M.C."/>
            <person name="Ball S.G."/>
            <person name="Gile G.H."/>
            <person name="Hirakawa Y."/>
            <person name="Hopkins J.F."/>
            <person name="Rensing S.A."/>
            <person name="Schmutz J."/>
            <person name="Symeonidi A."/>
            <person name="Elias M."/>
            <person name="Eveleigh R.J."/>
            <person name="Herman E.K."/>
            <person name="Klute M.J."/>
            <person name="Nakayama T."/>
            <person name="Obornik M."/>
            <person name="Reyes-Prieto A."/>
            <person name="Armbrust E.V."/>
            <person name="Aves S.J."/>
            <person name="Beiko R.G."/>
            <person name="Coutinho P."/>
            <person name="Dacks J.B."/>
            <person name="Durnford D.G."/>
            <person name="Fast N.M."/>
            <person name="Green B.R."/>
            <person name="Grisdale C."/>
            <person name="Hempe F."/>
            <person name="Henrissat B."/>
            <person name="Hoppner M.P."/>
            <person name="Ishida K.-I."/>
            <person name="Kim E."/>
            <person name="Koreny L."/>
            <person name="Kroth P.G."/>
            <person name="Liu Y."/>
            <person name="Malik S.-B."/>
            <person name="Maier U.G."/>
            <person name="McRose D."/>
            <person name="Mock T."/>
            <person name="Neilson J.A."/>
            <person name="Onodera N.T."/>
            <person name="Poole A.M."/>
            <person name="Pritham E.J."/>
            <person name="Richards T.A."/>
            <person name="Rocap G."/>
            <person name="Roy S.W."/>
            <person name="Sarai C."/>
            <person name="Schaack S."/>
            <person name="Shirato S."/>
            <person name="Slamovits C.H."/>
            <person name="Spencer D.F."/>
            <person name="Suzuki S."/>
            <person name="Worden A.Z."/>
            <person name="Zauner S."/>
            <person name="Barry K."/>
            <person name="Bell C."/>
            <person name="Bharti A.K."/>
            <person name="Crow J.A."/>
            <person name="Grimwood J."/>
            <person name="Kramer R."/>
            <person name="Lindquist E."/>
            <person name="Lucas S."/>
            <person name="Salamov A."/>
            <person name="McFadden G.I."/>
            <person name="Lane C.E."/>
            <person name="Keeling P.J."/>
            <person name="Gray M.W."/>
            <person name="Grigoriev I.V."/>
            <person name="Archibald J.M."/>
        </authorList>
    </citation>
    <scope>NUCLEOTIDE SEQUENCE</scope>
    <source>
        <strain evidence="4">CCMP2712</strain>
    </source>
</reference>
<protein>
    <submittedName>
        <fullName evidence="2 3">Uncharacterized protein</fullName>
    </submittedName>
</protein>
<feature type="compositionally biased region" description="Low complexity" evidence="1">
    <location>
        <begin position="615"/>
        <end position="624"/>
    </location>
</feature>
<dbReference type="EnsemblProtists" id="EKX46515">
    <property type="protein sequence ID" value="EKX46515"/>
    <property type="gene ID" value="GUITHDRAFT_107720"/>
</dbReference>
<dbReference type="KEGG" id="gtt:GUITHDRAFT_107720"/>
<evidence type="ECO:0000256" key="1">
    <source>
        <dbReference type="SAM" id="MobiDB-lite"/>
    </source>
</evidence>
<sequence>MSKSERRRTYEVVVQERGCDLPGGMPAGPWESFEDAKEQIRWWASHQDVEGEPSKGFTVCASGGDPSNRRHGRRNSLLCTATRLKGPARCNWGLLLEESTAGWIVRKAHKGCDLLKHSHVGIPDVSHLRARLQGAGAQQLVGEQADGELPIRRSLDAIRAERKCIVPDSFPAGPWETFIDAKYHIGQWAKGFEWGEGKVGFAVVGCGKEEGNSVRGPRHSLCCTWYRKKNNMPWKRCPWRIDIELSSEGWTLRDSVGLQDLSYHFHDEEAMSAWRSKQLAEEQQGKEELVCLRSEEEIRRLRKCVLPQGMPQGPWDSFEQAKASINRWTCDESTGGGGWAVISSSWTKSSSKKGQRQYLSCFRSGRPQETSFQDSIALCCACPWKVELEEAKEGWVVRDAPIGTDLSFHNHDLIQSGSSISSPAPENFPSSVVELMNRKALVKQQRLTAKTQTMEARSYLRKRSRCVSRAHARDHVYVAVRAEGEGERGGGGGDFEILGVFDNVKAANHKAELSFAEVCGRKTGWRKESQLEQGCFRGIANLREKRLSVWVERKKLRSEAFAGDRRQAEGANFVSTFEGQDSEENREEEDRQDEDEAMETEMERKALNFLCSAPSALPSSSSSSQKQPPHTRVKWLNGGGDAGAEGSRYAEHADLLADPLLSFPALVSERSSFLFKSSEDSRAASKKLGGSSSRGVLETSLQEEELAGMASDRPSPLLCPLSWEANASMLNNS</sequence>
<accession>L1JEH7</accession>
<name>L1JEH7_GUITC</name>